<evidence type="ECO:0000313" key="2">
    <source>
        <dbReference type="Proteomes" id="UP000680656"/>
    </source>
</evidence>
<dbReference type="GeneID" id="65097719"/>
<keyword evidence="2" id="KW-1185">Reference proteome</keyword>
<dbReference type="AlphaFoldDB" id="A0A8E7EGH9"/>
<protein>
    <submittedName>
        <fullName evidence="1">Uncharacterized protein</fullName>
    </submittedName>
</protein>
<reference evidence="1 2" key="1">
    <citation type="submission" date="2021-05" db="EMBL/GenBank/DDBJ databases">
        <title>A novel Methanospirillum isolate from a pyrite-forming mixed culture.</title>
        <authorList>
            <person name="Bunk B."/>
            <person name="Sproer C."/>
            <person name="Spring S."/>
            <person name="Pester M."/>
        </authorList>
    </citation>
    <scope>NUCLEOTIDE SEQUENCE [LARGE SCALE GENOMIC DNA]</scope>
    <source>
        <strain evidence="1 2">J.3.6.1-F.2.7.3</strain>
    </source>
</reference>
<evidence type="ECO:0000313" key="1">
    <source>
        <dbReference type="EMBL" id="QVV87867.1"/>
    </source>
</evidence>
<sequence length="57" mass="6341">MTISPLFFPGRKPVPDDIPGPDCIRQKQQGVCQKIDVMVLDYAEAFCGKITLYLGLL</sequence>
<proteinExistence type="predicted"/>
<dbReference type="Proteomes" id="UP000680656">
    <property type="component" value="Chromosome"/>
</dbReference>
<gene>
    <name evidence="1" type="ORF">KHC33_11005</name>
</gene>
<dbReference type="RefSeq" id="WP_214418686.1">
    <property type="nucleotide sequence ID" value="NZ_CP075546.1"/>
</dbReference>
<accession>A0A8E7EGH9</accession>
<name>A0A8E7EGH9_9EURY</name>
<dbReference type="EMBL" id="CP075546">
    <property type="protein sequence ID" value="QVV87867.1"/>
    <property type="molecule type" value="Genomic_DNA"/>
</dbReference>
<dbReference type="KEGG" id="mrtj:KHC33_11005"/>
<organism evidence="1 2">
    <name type="scientific">Methanospirillum purgamenti</name>
    <dbReference type="NCBI Taxonomy" id="2834276"/>
    <lineage>
        <taxon>Archaea</taxon>
        <taxon>Methanobacteriati</taxon>
        <taxon>Methanobacteriota</taxon>
        <taxon>Stenosarchaea group</taxon>
        <taxon>Methanomicrobia</taxon>
        <taxon>Methanomicrobiales</taxon>
        <taxon>Methanospirillaceae</taxon>
        <taxon>Methanospirillum</taxon>
    </lineage>
</organism>